<name>A0A8H2WRJ2_9AGAM</name>
<dbReference type="Proteomes" id="UP000663846">
    <property type="component" value="Unassembled WGS sequence"/>
</dbReference>
<feature type="compositionally biased region" description="Polar residues" evidence="1">
    <location>
        <begin position="303"/>
        <end position="323"/>
    </location>
</feature>
<proteinExistence type="predicted"/>
<dbReference type="AlphaFoldDB" id="A0A8H2WRJ2"/>
<accession>A0A8H2WRJ2</accession>
<reference evidence="2" key="1">
    <citation type="submission" date="2021-01" db="EMBL/GenBank/DDBJ databases">
        <authorList>
            <person name="Kaushik A."/>
        </authorList>
    </citation>
    <scope>NUCLEOTIDE SEQUENCE</scope>
    <source>
        <strain evidence="2">AG1-1C</strain>
    </source>
</reference>
<feature type="region of interest" description="Disordered" evidence="1">
    <location>
        <begin position="275"/>
        <end position="347"/>
    </location>
</feature>
<evidence type="ECO:0000313" key="2">
    <source>
        <dbReference type="EMBL" id="CAE6402510.1"/>
    </source>
</evidence>
<dbReference type="EMBL" id="CAJMWS010000304">
    <property type="protein sequence ID" value="CAE6402510.1"/>
    <property type="molecule type" value="Genomic_DNA"/>
</dbReference>
<comment type="caution">
    <text evidence="2">The sequence shown here is derived from an EMBL/GenBank/DDBJ whole genome shotgun (WGS) entry which is preliminary data.</text>
</comment>
<gene>
    <name evidence="2" type="ORF">RDB_LOCUS57433</name>
</gene>
<organism evidence="2 3">
    <name type="scientific">Rhizoctonia solani</name>
    <dbReference type="NCBI Taxonomy" id="456999"/>
    <lineage>
        <taxon>Eukaryota</taxon>
        <taxon>Fungi</taxon>
        <taxon>Dikarya</taxon>
        <taxon>Basidiomycota</taxon>
        <taxon>Agaricomycotina</taxon>
        <taxon>Agaricomycetes</taxon>
        <taxon>Cantharellales</taxon>
        <taxon>Ceratobasidiaceae</taxon>
        <taxon>Rhizoctonia</taxon>
    </lineage>
</organism>
<evidence type="ECO:0000256" key="1">
    <source>
        <dbReference type="SAM" id="MobiDB-lite"/>
    </source>
</evidence>
<sequence length="347" mass="38638">MIGSSAELFRNELSQRLCADADFSLPNANILVGVIIDAMEYNLSARYHPLARTTIQNVLKVSEEIECLGRILQVNMEFTHRSVNASQTIAPFMLRTLHMLAIPATSLLNPCPEVVTLMTYVEVVHRLSAYIGPRAVYNLVRDFNMIIPRKFDAKIVTKVPGTGPRVARRYEAEDAPGPVRMGWRKVERPPYMTSRNPHAGVRPVPFPLPGAHPYAPRRTRCWDSHGRREPPAVPMPRPSWKVSQPTGHHPDLVIHQPHPIRHWEALPVVDTTAPMLASKPSSTESRDPSVHSRASSPYPYRTTEVSTTNGPDDQSLRSCSPTIPSGLILEHERPETALDQTGSGADN</sequence>
<evidence type="ECO:0000313" key="3">
    <source>
        <dbReference type="Proteomes" id="UP000663846"/>
    </source>
</evidence>
<feature type="compositionally biased region" description="Polar residues" evidence="1">
    <location>
        <begin position="338"/>
        <end position="347"/>
    </location>
</feature>
<protein>
    <submittedName>
        <fullName evidence="2">Uncharacterized protein</fullName>
    </submittedName>
</protein>
<feature type="region of interest" description="Disordered" evidence="1">
    <location>
        <begin position="223"/>
        <end position="248"/>
    </location>
</feature>